<dbReference type="AlphaFoldDB" id="A0A1G7D101"/>
<organism evidence="2 3">
    <name type="scientific">Dyadobacter soli</name>
    <dbReference type="NCBI Taxonomy" id="659014"/>
    <lineage>
        <taxon>Bacteria</taxon>
        <taxon>Pseudomonadati</taxon>
        <taxon>Bacteroidota</taxon>
        <taxon>Cytophagia</taxon>
        <taxon>Cytophagales</taxon>
        <taxon>Spirosomataceae</taxon>
        <taxon>Dyadobacter</taxon>
    </lineage>
</organism>
<feature type="compositionally biased region" description="Polar residues" evidence="1">
    <location>
        <begin position="1"/>
        <end position="10"/>
    </location>
</feature>
<proteinExistence type="predicted"/>
<feature type="region of interest" description="Disordered" evidence="1">
    <location>
        <begin position="1"/>
        <end position="22"/>
    </location>
</feature>
<dbReference type="RefSeq" id="WP_090148568.1">
    <property type="nucleotide sequence ID" value="NZ_FNAN01000005.1"/>
</dbReference>
<protein>
    <submittedName>
        <fullName evidence="2">Uncharacterized protein</fullName>
    </submittedName>
</protein>
<dbReference type="EMBL" id="FNAN01000005">
    <property type="protein sequence ID" value="SDE45374.1"/>
    <property type="molecule type" value="Genomic_DNA"/>
</dbReference>
<accession>A0A1G7D101</accession>
<evidence type="ECO:0000313" key="2">
    <source>
        <dbReference type="EMBL" id="SDE45374.1"/>
    </source>
</evidence>
<dbReference type="OrthoDB" id="947646at2"/>
<name>A0A1G7D101_9BACT</name>
<gene>
    <name evidence="2" type="ORF">SAMN04487996_10591</name>
</gene>
<reference evidence="3" key="1">
    <citation type="submission" date="2016-10" db="EMBL/GenBank/DDBJ databases">
        <authorList>
            <person name="Varghese N."/>
            <person name="Submissions S."/>
        </authorList>
    </citation>
    <scope>NUCLEOTIDE SEQUENCE [LARGE SCALE GENOMIC DNA]</scope>
    <source>
        <strain evidence="3">DSM 25329</strain>
    </source>
</reference>
<sequence>MEEKNYTGTVPGQHRGDSVTAEGNRSFEDITAAKAFFLQAEAKVLDVNRWHDQAGEALAHFMLTDTDGNPVGGTARQGLLIKIDIPGPGSESGEGYDWVEIEEIKKTDSAGVQSTALRVRPIAAPGSEADEPTHFYDEQSTSTFTITRENTTVTVAVYDRNINPNTEADSLIDKVRNAITGLFGEKVFSKIQWQSLVDGILK</sequence>
<dbReference type="STRING" id="659014.SAMN04487996_10591"/>
<evidence type="ECO:0000313" key="3">
    <source>
        <dbReference type="Proteomes" id="UP000198748"/>
    </source>
</evidence>
<dbReference type="Proteomes" id="UP000198748">
    <property type="component" value="Unassembled WGS sequence"/>
</dbReference>
<keyword evidence="3" id="KW-1185">Reference proteome</keyword>
<evidence type="ECO:0000256" key="1">
    <source>
        <dbReference type="SAM" id="MobiDB-lite"/>
    </source>
</evidence>